<evidence type="ECO:0000256" key="5">
    <source>
        <dbReference type="ARBA" id="ARBA00022741"/>
    </source>
</evidence>
<evidence type="ECO:0000259" key="12">
    <source>
        <dbReference type="PROSITE" id="PS50011"/>
    </source>
</evidence>
<dbReference type="Proteomes" id="UP000292402">
    <property type="component" value="Unassembled WGS sequence"/>
</dbReference>
<dbReference type="PROSITE" id="PS50011">
    <property type="entry name" value="PROTEIN_KINASE_DOM"/>
    <property type="match status" value="1"/>
</dbReference>
<dbReference type="InterPro" id="IPR008271">
    <property type="entry name" value="Ser/Thr_kinase_AS"/>
</dbReference>
<dbReference type="Gene3D" id="3.30.200.20">
    <property type="entry name" value="Phosphorylase Kinase, domain 1"/>
    <property type="match status" value="1"/>
</dbReference>
<organism evidence="13 14">
    <name type="scientific">Alternaria tenuissima</name>
    <dbReference type="NCBI Taxonomy" id="119927"/>
    <lineage>
        <taxon>Eukaryota</taxon>
        <taxon>Fungi</taxon>
        <taxon>Dikarya</taxon>
        <taxon>Ascomycota</taxon>
        <taxon>Pezizomycotina</taxon>
        <taxon>Dothideomycetes</taxon>
        <taxon>Pleosporomycetidae</taxon>
        <taxon>Pleosporales</taxon>
        <taxon>Pleosporineae</taxon>
        <taxon>Pleosporaceae</taxon>
        <taxon>Alternaria</taxon>
        <taxon>Alternaria sect. Alternaria</taxon>
        <taxon>Alternaria alternata complex</taxon>
    </lineage>
</organism>
<dbReference type="InterPro" id="IPR000719">
    <property type="entry name" value="Prot_kinase_dom"/>
</dbReference>
<dbReference type="GO" id="GO:0005634">
    <property type="term" value="C:nucleus"/>
    <property type="evidence" value="ECO:0007669"/>
    <property type="project" value="TreeGrafter"/>
</dbReference>
<feature type="binding site" evidence="10">
    <location>
        <position position="190"/>
    </location>
    <ligand>
        <name>ATP</name>
        <dbReference type="ChEBI" id="CHEBI:30616"/>
    </ligand>
</feature>
<comment type="catalytic activity">
    <reaction evidence="9">
        <text>L-seryl-[protein] + ATP = O-phospho-L-seryl-[protein] + ADP + H(+)</text>
        <dbReference type="Rhea" id="RHEA:17989"/>
        <dbReference type="Rhea" id="RHEA-COMP:9863"/>
        <dbReference type="Rhea" id="RHEA-COMP:11604"/>
        <dbReference type="ChEBI" id="CHEBI:15378"/>
        <dbReference type="ChEBI" id="CHEBI:29999"/>
        <dbReference type="ChEBI" id="CHEBI:30616"/>
        <dbReference type="ChEBI" id="CHEBI:83421"/>
        <dbReference type="ChEBI" id="CHEBI:456216"/>
        <dbReference type="EC" id="2.7.11.1"/>
    </reaction>
</comment>
<dbReference type="SMART" id="SM00220">
    <property type="entry name" value="S_TKc"/>
    <property type="match status" value="1"/>
</dbReference>
<evidence type="ECO:0000256" key="6">
    <source>
        <dbReference type="ARBA" id="ARBA00022777"/>
    </source>
</evidence>
<gene>
    <name evidence="13" type="ORF">AA0114_g1831</name>
</gene>
<reference evidence="14" key="1">
    <citation type="journal article" date="2019" name="bioRxiv">
        <title>Genomics, evolutionary history and diagnostics of the Alternaria alternata species group including apple and Asian pear pathotypes.</title>
        <authorList>
            <person name="Armitage A.D."/>
            <person name="Cockerton H.M."/>
            <person name="Sreenivasaprasad S."/>
            <person name="Woodhall J.W."/>
            <person name="Lane C.R."/>
            <person name="Harrison R.J."/>
            <person name="Clarkson J.P."/>
        </authorList>
    </citation>
    <scope>NUCLEOTIDE SEQUENCE [LARGE SCALE GENOMIC DNA]</scope>
    <source>
        <strain evidence="14">FERA 1082</strain>
    </source>
</reference>
<evidence type="ECO:0000256" key="9">
    <source>
        <dbReference type="ARBA" id="ARBA00048679"/>
    </source>
</evidence>
<dbReference type="AlphaFoldDB" id="A0A4V1WP74"/>
<dbReference type="GO" id="GO:0005524">
    <property type="term" value="F:ATP binding"/>
    <property type="evidence" value="ECO:0007669"/>
    <property type="project" value="UniProtKB-UniRule"/>
</dbReference>
<evidence type="ECO:0000256" key="1">
    <source>
        <dbReference type="ARBA" id="ARBA00010886"/>
    </source>
</evidence>
<evidence type="ECO:0000256" key="10">
    <source>
        <dbReference type="PROSITE-ProRule" id="PRU10141"/>
    </source>
</evidence>
<keyword evidence="5 10" id="KW-0547">Nucleotide-binding</keyword>
<comment type="catalytic activity">
    <reaction evidence="8">
        <text>L-threonyl-[protein] + ATP = O-phospho-L-threonyl-[protein] + ADP + H(+)</text>
        <dbReference type="Rhea" id="RHEA:46608"/>
        <dbReference type="Rhea" id="RHEA-COMP:11060"/>
        <dbReference type="Rhea" id="RHEA-COMP:11605"/>
        <dbReference type="ChEBI" id="CHEBI:15378"/>
        <dbReference type="ChEBI" id="CHEBI:30013"/>
        <dbReference type="ChEBI" id="CHEBI:30616"/>
        <dbReference type="ChEBI" id="CHEBI:61977"/>
        <dbReference type="ChEBI" id="CHEBI:456216"/>
        <dbReference type="EC" id="2.7.11.1"/>
    </reaction>
</comment>
<comment type="caution">
    <text evidence="13">The sequence shown here is derived from an EMBL/GenBank/DDBJ whole genome shotgun (WGS) entry which is preliminary data.</text>
</comment>
<dbReference type="InterPro" id="IPR017441">
    <property type="entry name" value="Protein_kinase_ATP_BS"/>
</dbReference>
<dbReference type="PROSITE" id="PS00108">
    <property type="entry name" value="PROTEIN_KINASE_ST"/>
    <property type="match status" value="1"/>
</dbReference>
<proteinExistence type="inferred from homology"/>
<dbReference type="GO" id="GO:0004674">
    <property type="term" value="F:protein serine/threonine kinase activity"/>
    <property type="evidence" value="ECO:0007669"/>
    <property type="project" value="UniProtKB-KW"/>
</dbReference>
<keyword evidence="7 10" id="KW-0067">ATP-binding</keyword>
<dbReference type="PANTHER" id="PTHR43671">
    <property type="entry name" value="SERINE/THREONINE-PROTEIN KINASE NEK"/>
    <property type="match status" value="1"/>
</dbReference>
<evidence type="ECO:0000256" key="4">
    <source>
        <dbReference type="ARBA" id="ARBA00022679"/>
    </source>
</evidence>
<dbReference type="PANTHER" id="PTHR43671:SF98">
    <property type="entry name" value="SERINE_THREONINE-PROTEIN KINASE NEK11"/>
    <property type="match status" value="1"/>
</dbReference>
<dbReference type="PROSITE" id="PS00107">
    <property type="entry name" value="PROTEIN_KINASE_ATP"/>
    <property type="match status" value="1"/>
</dbReference>
<dbReference type="Gene3D" id="1.10.510.10">
    <property type="entry name" value="Transferase(Phosphotransferase) domain 1"/>
    <property type="match status" value="1"/>
</dbReference>
<dbReference type="EC" id="2.7.11.1" evidence="2"/>
<evidence type="ECO:0000256" key="8">
    <source>
        <dbReference type="ARBA" id="ARBA00047899"/>
    </source>
</evidence>
<evidence type="ECO:0000256" key="7">
    <source>
        <dbReference type="ARBA" id="ARBA00022840"/>
    </source>
</evidence>
<dbReference type="CDD" id="cd00180">
    <property type="entry name" value="PKc"/>
    <property type="match status" value="1"/>
</dbReference>
<dbReference type="Pfam" id="PF00069">
    <property type="entry name" value="Pkinase"/>
    <property type="match status" value="1"/>
</dbReference>
<comment type="similarity">
    <text evidence="1">Belongs to the protein kinase superfamily. NEK Ser/Thr protein kinase family. NIMA subfamily.</text>
</comment>
<keyword evidence="6" id="KW-0418">Kinase</keyword>
<dbReference type="EMBL" id="PDXA01000004">
    <property type="protein sequence ID" value="RYN58956.1"/>
    <property type="molecule type" value="Genomic_DNA"/>
</dbReference>
<dbReference type="InterPro" id="IPR050660">
    <property type="entry name" value="NEK_Ser/Thr_kinase"/>
</dbReference>
<evidence type="ECO:0000256" key="3">
    <source>
        <dbReference type="ARBA" id="ARBA00022527"/>
    </source>
</evidence>
<keyword evidence="4" id="KW-0808">Transferase</keyword>
<feature type="domain" description="Protein kinase" evidence="12">
    <location>
        <begin position="154"/>
        <end position="319"/>
    </location>
</feature>
<evidence type="ECO:0000313" key="13">
    <source>
        <dbReference type="EMBL" id="RYN58956.1"/>
    </source>
</evidence>
<evidence type="ECO:0000256" key="11">
    <source>
        <dbReference type="RuleBase" id="RU000304"/>
    </source>
</evidence>
<keyword evidence="3 11" id="KW-0723">Serine/threonine-protein kinase</keyword>
<dbReference type="InterPro" id="IPR011009">
    <property type="entry name" value="Kinase-like_dom_sf"/>
</dbReference>
<name>A0A4V1WP74_9PLEO</name>
<accession>A0A4V1WP74</accession>
<evidence type="ECO:0000313" key="14">
    <source>
        <dbReference type="Proteomes" id="UP000292402"/>
    </source>
</evidence>
<sequence>MRTKSKVFIWDCIGIPGIGASEVAFRVGQEEQTSRDVFYVKADTNEHAGRDLDRIAEILNPEAVIPTKLAAKMDVVEELLQDPALDPCTVIFDATGRKAREPIIPAPNFPVSPQKRLVVVDTLSKTEFPPAFHGGINVSFTKHFIYPLGTSPPLRKHRRLGYGVYGTVYLVTLQRDVDTVKATGERFALKVVRILDVSSKEGRSMETHLHLEVEIPKQMRHPHIAEVILSYEERVGFGLDFGYLMRPVAQCTMRNLVDVISGGKPPQIKPRWFACIASAVSYVHSKELIHGDIKPSNILIKDGEVYLADFRDTNIRSSL</sequence>
<protein>
    <recommendedName>
        <fullName evidence="2">non-specific serine/threonine protein kinase</fullName>
        <ecNumber evidence="2">2.7.11.1</ecNumber>
    </recommendedName>
</protein>
<evidence type="ECO:0000256" key="2">
    <source>
        <dbReference type="ARBA" id="ARBA00012513"/>
    </source>
</evidence>
<dbReference type="SUPFAM" id="SSF56112">
    <property type="entry name" value="Protein kinase-like (PK-like)"/>
    <property type="match status" value="1"/>
</dbReference>